<dbReference type="SUPFAM" id="SSF47090">
    <property type="entry name" value="PGBD-like"/>
    <property type="match status" value="1"/>
</dbReference>
<evidence type="ECO:0000256" key="7">
    <source>
        <dbReference type="PROSITE-ProRule" id="PRU01373"/>
    </source>
</evidence>
<protein>
    <submittedName>
        <fullName evidence="10">L,D-transpeptidase family protein</fullName>
    </submittedName>
</protein>
<accession>A0ABT7Y090</accession>
<dbReference type="InterPro" id="IPR045380">
    <property type="entry name" value="LD_TPept_scaffold_dom"/>
</dbReference>
<evidence type="ECO:0000313" key="11">
    <source>
        <dbReference type="Proteomes" id="UP001169719"/>
    </source>
</evidence>
<evidence type="ECO:0000256" key="6">
    <source>
        <dbReference type="ARBA" id="ARBA00023316"/>
    </source>
</evidence>
<dbReference type="PROSITE" id="PS52029">
    <property type="entry name" value="LD_TPASE"/>
    <property type="match status" value="1"/>
</dbReference>
<proteinExistence type="inferred from homology"/>
<dbReference type="InterPro" id="IPR052905">
    <property type="entry name" value="LD-transpeptidase_YkuD-like"/>
</dbReference>
<dbReference type="Pfam" id="PF20142">
    <property type="entry name" value="Scaffold"/>
    <property type="match status" value="1"/>
</dbReference>
<dbReference type="InterPro" id="IPR005490">
    <property type="entry name" value="LD_TPept_cat_dom"/>
</dbReference>
<dbReference type="EMBL" id="JAUEOZ010000001">
    <property type="protein sequence ID" value="MDN2481454.1"/>
    <property type="molecule type" value="Genomic_DNA"/>
</dbReference>
<feature type="chain" id="PRO_5046116091" evidence="8">
    <location>
        <begin position="19"/>
        <end position="534"/>
    </location>
</feature>
<organism evidence="10 11">
    <name type="scientific">Vibrio agarivorans</name>
    <dbReference type="NCBI Taxonomy" id="153622"/>
    <lineage>
        <taxon>Bacteria</taxon>
        <taxon>Pseudomonadati</taxon>
        <taxon>Pseudomonadota</taxon>
        <taxon>Gammaproteobacteria</taxon>
        <taxon>Vibrionales</taxon>
        <taxon>Vibrionaceae</taxon>
        <taxon>Vibrio</taxon>
    </lineage>
</organism>
<evidence type="ECO:0000256" key="2">
    <source>
        <dbReference type="ARBA" id="ARBA00005992"/>
    </source>
</evidence>
<evidence type="ECO:0000256" key="8">
    <source>
        <dbReference type="SAM" id="SignalP"/>
    </source>
</evidence>
<dbReference type="InterPro" id="IPR002477">
    <property type="entry name" value="Peptidoglycan-bd-like"/>
</dbReference>
<evidence type="ECO:0000256" key="5">
    <source>
        <dbReference type="ARBA" id="ARBA00022984"/>
    </source>
</evidence>
<keyword evidence="6 7" id="KW-0961">Cell wall biogenesis/degradation</keyword>
<comment type="caution">
    <text evidence="10">The sequence shown here is derived from an EMBL/GenBank/DDBJ whole genome shotgun (WGS) entry which is preliminary data.</text>
</comment>
<feature type="domain" description="L,D-TPase catalytic" evidence="9">
    <location>
        <begin position="296"/>
        <end position="476"/>
    </location>
</feature>
<evidence type="ECO:0000313" key="10">
    <source>
        <dbReference type="EMBL" id="MDN2481454.1"/>
    </source>
</evidence>
<dbReference type="CDD" id="cd16913">
    <property type="entry name" value="YkuD_like"/>
    <property type="match status" value="1"/>
</dbReference>
<evidence type="ECO:0000256" key="4">
    <source>
        <dbReference type="ARBA" id="ARBA00022960"/>
    </source>
</evidence>
<dbReference type="RefSeq" id="WP_289961562.1">
    <property type="nucleotide sequence ID" value="NZ_JAUEOZ010000001.1"/>
</dbReference>
<keyword evidence="8" id="KW-0732">Signal</keyword>
<dbReference type="Proteomes" id="UP001169719">
    <property type="component" value="Unassembled WGS sequence"/>
</dbReference>
<evidence type="ECO:0000256" key="3">
    <source>
        <dbReference type="ARBA" id="ARBA00022679"/>
    </source>
</evidence>
<dbReference type="SUPFAM" id="SSF141523">
    <property type="entry name" value="L,D-transpeptidase catalytic domain-like"/>
    <property type="match status" value="1"/>
</dbReference>
<reference evidence="10" key="1">
    <citation type="submission" date="2024-05" db="EMBL/GenBank/DDBJ databases">
        <title>Genome Sequences of Four Agar- Degrading Marine Bacteria.</title>
        <authorList>
            <person name="Phillips E.K."/>
            <person name="Shaffer J.C."/>
            <person name="Henson M.W."/>
            <person name="Temperton B."/>
            <person name="Thrash C.J."/>
            <person name="Martin M.O."/>
        </authorList>
    </citation>
    <scope>NUCLEOTIDE SEQUENCE</scope>
    <source>
        <strain evidence="10">EKP203</strain>
    </source>
</reference>
<keyword evidence="11" id="KW-1185">Reference proteome</keyword>
<comment type="similarity">
    <text evidence="2">Belongs to the YkuD family.</text>
</comment>
<keyword evidence="4 7" id="KW-0133">Cell shape</keyword>
<dbReference type="PANTHER" id="PTHR41533:SF1">
    <property type="entry name" value="L,D-TRANSPEPTIDASE YCBB-RELATED"/>
    <property type="match status" value="1"/>
</dbReference>
<dbReference type="PANTHER" id="PTHR41533">
    <property type="entry name" value="L,D-TRANSPEPTIDASE HI_1667-RELATED"/>
    <property type="match status" value="1"/>
</dbReference>
<name>A0ABT7Y090_9VIBR</name>
<dbReference type="InterPro" id="IPR036365">
    <property type="entry name" value="PGBD-like_sf"/>
</dbReference>
<dbReference type="Pfam" id="PF03734">
    <property type="entry name" value="YkuD"/>
    <property type="match status" value="1"/>
</dbReference>
<feature type="signal peptide" evidence="8">
    <location>
        <begin position="1"/>
        <end position="18"/>
    </location>
</feature>
<dbReference type="Pfam" id="PF01471">
    <property type="entry name" value="PG_binding_1"/>
    <property type="match status" value="1"/>
</dbReference>
<comment type="pathway">
    <text evidence="1 7">Cell wall biogenesis; peptidoglycan biosynthesis.</text>
</comment>
<dbReference type="InterPro" id="IPR036366">
    <property type="entry name" value="PGBDSf"/>
</dbReference>
<feature type="active site" description="Proton donor/acceptor" evidence="7">
    <location>
        <position position="430"/>
    </location>
</feature>
<evidence type="ECO:0000259" key="9">
    <source>
        <dbReference type="PROSITE" id="PS52029"/>
    </source>
</evidence>
<dbReference type="InterPro" id="IPR038063">
    <property type="entry name" value="Transpep_catalytic_dom"/>
</dbReference>
<gene>
    <name evidence="10" type="ORF">QWJ08_08615</name>
</gene>
<evidence type="ECO:0000256" key="1">
    <source>
        <dbReference type="ARBA" id="ARBA00004752"/>
    </source>
</evidence>
<sequence length="534" mass="61969">MRIITGCALLLMTLHANAVETELVEPILNDQQQDNYVQEPIYVEGIKLYYPDLVAKFDQLETPLWIEPDNRFLLEEQLDVVALSGVSPVIKTRSEQLKQFAKEENWIAYDLLASDTLLLYVSYTENIPEMGQEWFYESPMVKQTTEPSEEAVLALEKAVEMKALSQFIEYYRAPHIDYDDIDIALNDLRQYLTESVPLVGYDGLKRTGDLLPERDIIIERISMASVDTSMVTPDLDWYDESLEAAILEFQRIHGLKQDGVIGPKTTKWFNVSPRYRMTKLALNVERSRLWNKGNATQIVVNVPSFEMRYSHSGEQVFESKVVVGKLRRPTPIMQIHMQSVVLNPTWNIPWKIMVEDIVPKAKRDPSYLQRQGIDILESWTSNRIIPYESINWATMNPRSFPYRMRQRSGYKNALGLYKFNTPNARAIYLHDTPSKNLFNLDMRAFSSGCIRVEHAEEFAEVLLDYQGIERNRLSTARSNKHIQFNQQIPVFIIYQTAWLENGEVHYRDDIYDLDSPYMASNPRTLEIVSVTPKR</sequence>
<keyword evidence="5 7" id="KW-0573">Peptidoglycan synthesis</keyword>
<feature type="active site" description="Nucleophile" evidence="7">
    <location>
        <position position="449"/>
    </location>
</feature>
<dbReference type="Gene3D" id="1.10.101.10">
    <property type="entry name" value="PGBD-like superfamily/PGBD"/>
    <property type="match status" value="1"/>
</dbReference>
<keyword evidence="3" id="KW-0808">Transferase</keyword>
<dbReference type="Gene3D" id="2.40.440.10">
    <property type="entry name" value="L,D-transpeptidase catalytic domain-like"/>
    <property type="match status" value="1"/>
</dbReference>